<gene>
    <name evidence="2" type="ORF">GCM10010515_77310</name>
</gene>
<organism evidence="2 3">
    <name type="scientific">Streptomyces fructofermentans</name>
    <dbReference type="NCBI Taxonomy" id="152141"/>
    <lineage>
        <taxon>Bacteria</taxon>
        <taxon>Bacillati</taxon>
        <taxon>Actinomycetota</taxon>
        <taxon>Actinomycetes</taxon>
        <taxon>Kitasatosporales</taxon>
        <taxon>Streptomycetaceae</taxon>
        <taxon>Streptomyces</taxon>
    </lineage>
</organism>
<reference evidence="2" key="2">
    <citation type="submission" date="2020-09" db="EMBL/GenBank/DDBJ databases">
        <authorList>
            <person name="Sun Q."/>
            <person name="Ohkuma M."/>
        </authorList>
    </citation>
    <scope>NUCLEOTIDE SEQUENCE</scope>
    <source>
        <strain evidence="2">JCM 4956</strain>
    </source>
</reference>
<reference evidence="2" key="1">
    <citation type="journal article" date="2014" name="Int. J. Syst. Evol. Microbiol.">
        <title>Complete genome sequence of Corynebacterium casei LMG S-19264T (=DSM 44701T), isolated from a smear-ripened cheese.</title>
        <authorList>
            <consortium name="US DOE Joint Genome Institute (JGI-PGF)"/>
            <person name="Walter F."/>
            <person name="Albersmeier A."/>
            <person name="Kalinowski J."/>
            <person name="Ruckert C."/>
        </authorList>
    </citation>
    <scope>NUCLEOTIDE SEQUENCE</scope>
    <source>
        <strain evidence="2">JCM 4956</strain>
    </source>
</reference>
<keyword evidence="1" id="KW-0812">Transmembrane</keyword>
<keyword evidence="1" id="KW-0472">Membrane</keyword>
<keyword evidence="1" id="KW-1133">Transmembrane helix</keyword>
<sequence length="62" mass="6556">MTLSVLTAIIGLIPGILWFALVVSVVQIPRAGFLYVVSGGDSGHVSAAKNRIEGPRVFRTGF</sequence>
<dbReference type="AlphaFoldDB" id="A0A918NVW5"/>
<keyword evidence="3" id="KW-1185">Reference proteome</keyword>
<evidence type="ECO:0000313" key="2">
    <source>
        <dbReference type="EMBL" id="GGX99818.1"/>
    </source>
</evidence>
<evidence type="ECO:0000256" key="1">
    <source>
        <dbReference type="SAM" id="Phobius"/>
    </source>
</evidence>
<comment type="caution">
    <text evidence="2">The sequence shown here is derived from an EMBL/GenBank/DDBJ whole genome shotgun (WGS) entry which is preliminary data.</text>
</comment>
<evidence type="ECO:0000313" key="3">
    <source>
        <dbReference type="Proteomes" id="UP000645555"/>
    </source>
</evidence>
<accession>A0A918NVW5</accession>
<name>A0A918NVW5_9ACTN</name>
<feature type="transmembrane region" description="Helical" evidence="1">
    <location>
        <begin position="6"/>
        <end position="26"/>
    </location>
</feature>
<dbReference type="Proteomes" id="UP000645555">
    <property type="component" value="Unassembled WGS sequence"/>
</dbReference>
<proteinExistence type="predicted"/>
<protein>
    <submittedName>
        <fullName evidence="2">Uncharacterized protein</fullName>
    </submittedName>
</protein>
<dbReference type="EMBL" id="BMWD01000062">
    <property type="protein sequence ID" value="GGX99818.1"/>
    <property type="molecule type" value="Genomic_DNA"/>
</dbReference>